<accession>A0A6P8ZX16</accession>
<keyword evidence="2" id="KW-1185">Reference proteome</keyword>
<dbReference type="InterPro" id="IPR018247">
    <property type="entry name" value="EF_Hand_1_Ca_BS"/>
</dbReference>
<proteinExistence type="predicted"/>
<protein>
    <submittedName>
        <fullName evidence="3">Allatotropins-like</fullName>
    </submittedName>
</protein>
<dbReference type="OrthoDB" id="6101901at2759"/>
<dbReference type="Proteomes" id="UP000515158">
    <property type="component" value="Unplaced"/>
</dbReference>
<evidence type="ECO:0000313" key="2">
    <source>
        <dbReference type="Proteomes" id="UP000515158"/>
    </source>
</evidence>
<dbReference type="PROSITE" id="PS00018">
    <property type="entry name" value="EF_HAND_1"/>
    <property type="match status" value="1"/>
</dbReference>
<dbReference type="GeneID" id="117650385"/>
<dbReference type="AlphaFoldDB" id="A0A6P8ZX16"/>
<name>A0A6P8ZX16_THRPL</name>
<feature type="chain" id="PRO_5028417560" evidence="1">
    <location>
        <begin position="25"/>
        <end position="128"/>
    </location>
</feature>
<keyword evidence="1" id="KW-0732">Signal</keyword>
<reference evidence="3" key="1">
    <citation type="submission" date="2025-08" db="UniProtKB">
        <authorList>
            <consortium name="RefSeq"/>
        </authorList>
    </citation>
    <scope>IDENTIFICATION</scope>
    <source>
        <tissue evidence="3">Total insect</tissue>
    </source>
</reference>
<dbReference type="KEGG" id="tpal:117650385"/>
<feature type="signal peptide" evidence="1">
    <location>
        <begin position="1"/>
        <end position="24"/>
    </location>
</feature>
<organism evidence="3">
    <name type="scientific">Thrips palmi</name>
    <name type="common">Melon thrips</name>
    <dbReference type="NCBI Taxonomy" id="161013"/>
    <lineage>
        <taxon>Eukaryota</taxon>
        <taxon>Metazoa</taxon>
        <taxon>Ecdysozoa</taxon>
        <taxon>Arthropoda</taxon>
        <taxon>Hexapoda</taxon>
        <taxon>Insecta</taxon>
        <taxon>Pterygota</taxon>
        <taxon>Neoptera</taxon>
        <taxon>Paraneoptera</taxon>
        <taxon>Thysanoptera</taxon>
        <taxon>Terebrantia</taxon>
        <taxon>Thripoidea</taxon>
        <taxon>Thripidae</taxon>
        <taxon>Thrips</taxon>
    </lineage>
</organism>
<sequence length="128" mass="14039">MRCECVVVLCLAVVVLVLCGEAFAAPGPSYSKGQTKPRAIRGFKNVVLSTARNFGKRGGSDAQGEYVDEAALQANGQDYQRPPSSFPVQWFVEEIQNNPDLARGVVRKFIDENQDGELSAEELLRSVY</sequence>
<dbReference type="RefSeq" id="XP_034249660.1">
    <property type="nucleotide sequence ID" value="XM_034393769.1"/>
</dbReference>
<evidence type="ECO:0000313" key="3">
    <source>
        <dbReference type="RefSeq" id="XP_034249660.1"/>
    </source>
</evidence>
<evidence type="ECO:0000256" key="1">
    <source>
        <dbReference type="SAM" id="SignalP"/>
    </source>
</evidence>
<dbReference type="InParanoid" id="A0A6P8ZX16"/>
<gene>
    <name evidence="3" type="primary">LOC117650385</name>
</gene>